<keyword evidence="1 5" id="KW-0963">Cytoplasm</keyword>
<keyword evidence="7" id="KW-0175">Coiled coil</keyword>
<comment type="subcellular location">
    <subcellularLocation>
        <location evidence="5 6">Cytoplasm</location>
    </subcellularLocation>
</comment>
<dbReference type="InterPro" id="IPR025824">
    <property type="entry name" value="OB-fold_nuc-bd_dom"/>
</dbReference>
<comment type="catalytic activity">
    <reaction evidence="5 6">
        <text>Exonucleolytic cleavage in either 5'- to 3'- or 3'- to 5'-direction to yield nucleoside 5'-phosphates.</text>
        <dbReference type="EC" id="3.1.11.6"/>
    </reaction>
</comment>
<keyword evidence="3 5" id="KW-0378">Hydrolase</keyword>
<dbReference type="PANTHER" id="PTHR30008:SF0">
    <property type="entry name" value="EXODEOXYRIBONUCLEASE 7 LARGE SUBUNIT"/>
    <property type="match status" value="1"/>
</dbReference>
<protein>
    <recommendedName>
        <fullName evidence="5">Exodeoxyribonuclease 7 large subunit</fullName>
        <ecNumber evidence="5">3.1.11.6</ecNumber>
    </recommendedName>
    <alternativeName>
        <fullName evidence="5">Exodeoxyribonuclease VII large subunit</fullName>
        <shortName evidence="5">Exonuclease VII large subunit</shortName>
    </alternativeName>
</protein>
<dbReference type="EMBL" id="BAAAEO010000004">
    <property type="protein sequence ID" value="GAA0559309.1"/>
    <property type="molecule type" value="Genomic_DNA"/>
</dbReference>
<dbReference type="NCBIfam" id="TIGR00237">
    <property type="entry name" value="xseA"/>
    <property type="match status" value="1"/>
</dbReference>
<evidence type="ECO:0000259" key="8">
    <source>
        <dbReference type="Pfam" id="PF02601"/>
    </source>
</evidence>
<evidence type="ECO:0000259" key="9">
    <source>
        <dbReference type="Pfam" id="PF13742"/>
    </source>
</evidence>
<feature type="domain" description="Exonuclease VII large subunit C-terminal" evidence="8">
    <location>
        <begin position="141"/>
        <end position="455"/>
    </location>
</feature>
<evidence type="ECO:0000256" key="4">
    <source>
        <dbReference type="ARBA" id="ARBA00022839"/>
    </source>
</evidence>
<evidence type="ECO:0000256" key="2">
    <source>
        <dbReference type="ARBA" id="ARBA00022722"/>
    </source>
</evidence>
<dbReference type="PANTHER" id="PTHR30008">
    <property type="entry name" value="EXODEOXYRIBONUCLEASE 7 LARGE SUBUNIT"/>
    <property type="match status" value="1"/>
</dbReference>
<dbReference type="Proteomes" id="UP001501169">
    <property type="component" value="Unassembled WGS sequence"/>
</dbReference>
<sequence length="463" mass="51655">MFYVTLGTKVAAANTIQAMQNPDIYTVSRLNSEVRLTLELQFQTLWLQGEVSNFVAAASGHWYFSLKDSAAQVKCAMFKMANRNSTFRPQNGQQVLIRARISVYEPRGEYQLLAEFIESAGAGLLKQQFEQLKAKLQAEGLFDPANKKPLPVQVQRVGIITSPTGAAVRDIVTVLKRRAPGIEVIIYPSQVQGDSAATQLRNMLSTAIRRNEVDVLIIGRGGGSLEDLWCFNDELLCRAVAACPIPIVSAVGHEIDFALTDFVADMRAPTPSAAAELVSPDQSHLLERISRLRSALIQAQRARMQQVAPKLINLSQRLLALHPKRRLEQQQQRLDELQLRLTASIKRNILSAQQQQQYLDKSLRQLSPGKVLTQQKQYISQLEQRLKQAQQQQLKQHKQRLAQLGSQLNTVSPLATLARGYSITFDEKQQVVTNSSQLKAGDKVAIKLAEGRFDAQVTKLNEV</sequence>
<comment type="caution">
    <text evidence="10">The sequence shown here is derived from an EMBL/GenBank/DDBJ whole genome shotgun (WGS) entry which is preliminary data.</text>
</comment>
<dbReference type="InterPro" id="IPR003753">
    <property type="entry name" value="Exonuc_VII_L"/>
</dbReference>
<feature type="coiled-coil region" evidence="7">
    <location>
        <begin position="372"/>
        <end position="407"/>
    </location>
</feature>
<dbReference type="EC" id="3.1.11.6" evidence="5"/>
<accession>A0ABN1E558</accession>
<organism evidence="10 11">
    <name type="scientific">Rheinheimera aquimaris</name>
    <dbReference type="NCBI Taxonomy" id="412437"/>
    <lineage>
        <taxon>Bacteria</taxon>
        <taxon>Pseudomonadati</taxon>
        <taxon>Pseudomonadota</taxon>
        <taxon>Gammaproteobacteria</taxon>
        <taxon>Chromatiales</taxon>
        <taxon>Chromatiaceae</taxon>
        <taxon>Rheinheimera</taxon>
    </lineage>
</organism>
<keyword evidence="11" id="KW-1185">Reference proteome</keyword>
<dbReference type="InterPro" id="IPR020579">
    <property type="entry name" value="Exonuc_VII_lsu_C"/>
</dbReference>
<name>A0ABN1E558_9GAMM</name>
<reference evidence="10 11" key="1">
    <citation type="journal article" date="2019" name="Int. J. Syst. Evol. Microbiol.">
        <title>The Global Catalogue of Microorganisms (GCM) 10K type strain sequencing project: providing services to taxonomists for standard genome sequencing and annotation.</title>
        <authorList>
            <consortium name="The Broad Institute Genomics Platform"/>
            <consortium name="The Broad Institute Genome Sequencing Center for Infectious Disease"/>
            <person name="Wu L."/>
            <person name="Ma J."/>
        </authorList>
    </citation>
    <scope>NUCLEOTIDE SEQUENCE [LARGE SCALE GENOMIC DNA]</scope>
    <source>
        <strain evidence="10 11">JCM 14331</strain>
    </source>
</reference>
<gene>
    <name evidence="5 10" type="primary">xseA</name>
    <name evidence="10" type="ORF">GCM10009098_29160</name>
</gene>
<dbReference type="CDD" id="cd04489">
    <property type="entry name" value="ExoVII_LU_OBF"/>
    <property type="match status" value="1"/>
</dbReference>
<evidence type="ECO:0000256" key="7">
    <source>
        <dbReference type="SAM" id="Coils"/>
    </source>
</evidence>
<feature type="domain" description="OB-fold nucleic acid binding" evidence="9">
    <location>
        <begin position="25"/>
        <end position="117"/>
    </location>
</feature>
<comment type="subunit">
    <text evidence="5">Heterooligomer composed of large and small subunits.</text>
</comment>
<keyword evidence="2 5" id="KW-0540">Nuclease</keyword>
<evidence type="ECO:0000313" key="10">
    <source>
        <dbReference type="EMBL" id="GAA0559309.1"/>
    </source>
</evidence>
<evidence type="ECO:0000313" key="11">
    <source>
        <dbReference type="Proteomes" id="UP001501169"/>
    </source>
</evidence>
<evidence type="ECO:0000256" key="6">
    <source>
        <dbReference type="RuleBase" id="RU004355"/>
    </source>
</evidence>
<keyword evidence="4 5" id="KW-0269">Exonuclease</keyword>
<dbReference type="Pfam" id="PF13742">
    <property type="entry name" value="tRNA_anti_2"/>
    <property type="match status" value="1"/>
</dbReference>
<dbReference type="HAMAP" id="MF_00378">
    <property type="entry name" value="Exonuc_7_L"/>
    <property type="match status" value="1"/>
</dbReference>
<evidence type="ECO:0000256" key="3">
    <source>
        <dbReference type="ARBA" id="ARBA00022801"/>
    </source>
</evidence>
<dbReference type="Pfam" id="PF02601">
    <property type="entry name" value="Exonuc_VII_L"/>
    <property type="match status" value="1"/>
</dbReference>
<proteinExistence type="inferred from homology"/>
<comment type="similarity">
    <text evidence="5 6">Belongs to the XseA family.</text>
</comment>
<evidence type="ECO:0000256" key="1">
    <source>
        <dbReference type="ARBA" id="ARBA00022490"/>
    </source>
</evidence>
<evidence type="ECO:0000256" key="5">
    <source>
        <dbReference type="HAMAP-Rule" id="MF_00378"/>
    </source>
</evidence>
<comment type="function">
    <text evidence="5">Bidirectionally degrades single-stranded DNA into large acid-insoluble oligonucleotides, which are then degraded further into small acid-soluble oligonucleotides.</text>
</comment>